<keyword evidence="3" id="KW-0966">Cell projection</keyword>
<comment type="similarity">
    <text evidence="1">Belongs to the FlgD family.</text>
</comment>
<dbReference type="RefSeq" id="WP_084664456.1">
    <property type="nucleotide sequence ID" value="NZ_LT838272.1"/>
</dbReference>
<dbReference type="InterPro" id="IPR005648">
    <property type="entry name" value="FlgD"/>
</dbReference>
<keyword evidence="4" id="KW-1185">Reference proteome</keyword>
<dbReference type="OrthoDB" id="280334at2"/>
<proteinExistence type="inferred from homology"/>
<evidence type="ECO:0000256" key="2">
    <source>
        <dbReference type="ARBA" id="ARBA00022795"/>
    </source>
</evidence>
<dbReference type="Proteomes" id="UP000192569">
    <property type="component" value="Chromosome I"/>
</dbReference>
<reference evidence="3 4" key="1">
    <citation type="submission" date="2017-04" db="EMBL/GenBank/DDBJ databases">
        <authorList>
            <person name="Afonso C.L."/>
            <person name="Miller P.J."/>
            <person name="Scott M.A."/>
            <person name="Spackman E."/>
            <person name="Goraichik I."/>
            <person name="Dimitrov K.M."/>
            <person name="Suarez D.L."/>
            <person name="Swayne D.E."/>
        </authorList>
    </citation>
    <scope>NUCLEOTIDE SEQUENCE [LARGE SCALE GENOMIC DNA]</scope>
    <source>
        <strain evidence="3 4">ToBE</strain>
    </source>
</reference>
<protein>
    <submittedName>
        <fullName evidence="3">Flagellar basal-body rod modification protein FlgD</fullName>
    </submittedName>
</protein>
<dbReference type="STRING" id="698762.SAMN00808754_0953"/>
<dbReference type="EMBL" id="LT838272">
    <property type="protein sequence ID" value="SMB94011.1"/>
    <property type="molecule type" value="Genomic_DNA"/>
</dbReference>
<keyword evidence="3" id="KW-0969">Cilium</keyword>
<evidence type="ECO:0000313" key="3">
    <source>
        <dbReference type="EMBL" id="SMB94011.1"/>
    </source>
</evidence>
<keyword evidence="3" id="KW-0282">Flagellum</keyword>
<evidence type="ECO:0000256" key="1">
    <source>
        <dbReference type="ARBA" id="ARBA00010577"/>
    </source>
</evidence>
<dbReference type="AlphaFoldDB" id="A0A1W1VLT4"/>
<name>A0A1W1VLT4_9FIRM</name>
<organism evidence="3 4">
    <name type="scientific">Thermanaeromonas toyohensis ToBE</name>
    <dbReference type="NCBI Taxonomy" id="698762"/>
    <lineage>
        <taxon>Bacteria</taxon>
        <taxon>Bacillati</taxon>
        <taxon>Bacillota</taxon>
        <taxon>Clostridia</taxon>
        <taxon>Neomoorellales</taxon>
        <taxon>Neomoorellaceae</taxon>
        <taxon>Thermanaeromonas</taxon>
    </lineage>
</organism>
<keyword evidence="2" id="KW-1005">Bacterial flagellum biogenesis</keyword>
<evidence type="ECO:0000313" key="4">
    <source>
        <dbReference type="Proteomes" id="UP000192569"/>
    </source>
</evidence>
<dbReference type="GO" id="GO:0044781">
    <property type="term" value="P:bacterial-type flagellum organization"/>
    <property type="evidence" value="ECO:0007669"/>
    <property type="project" value="UniProtKB-KW"/>
</dbReference>
<dbReference type="Pfam" id="PF03963">
    <property type="entry name" value="FlgD"/>
    <property type="match status" value="1"/>
</dbReference>
<accession>A0A1W1VLT4</accession>
<gene>
    <name evidence="3" type="ORF">SAMN00808754_0953</name>
</gene>
<sequence length="129" mass="14290">MEVTSVSSGASPTTASKGLEKMLDKTAFLRLIAAQLQYQNPLEPIQDTEFITQLAQFSVLEQLYEMMEQQRYATFIQAQGLIGKEAIARQGERTITGVVEAVRLAGDSILVRIGGQEISWTSLEEIRNP</sequence>